<gene>
    <name evidence="2" type="ORF">EU508_05335</name>
</gene>
<evidence type="ECO:0000256" key="1">
    <source>
        <dbReference type="SAM" id="MobiDB-lite"/>
    </source>
</evidence>
<evidence type="ECO:0000313" key="2">
    <source>
        <dbReference type="EMBL" id="KAA1162764.1"/>
    </source>
</evidence>
<feature type="compositionally biased region" description="Basic and acidic residues" evidence="1">
    <location>
        <begin position="89"/>
        <end position="101"/>
    </location>
</feature>
<comment type="caution">
    <text evidence="2">The sequence shown here is derived from an EMBL/GenBank/DDBJ whole genome shotgun (WGS) entry which is preliminary data.</text>
</comment>
<sequence length="108" mass="12360">MERKIIQKLNVPVDWVENSTPVQPGLYFVASRYKTTGFGSYDYLNWDGEKWLKADSIKVVGWVSLGDFLCLIDAGWPISDDLDEELEESSNKNKEKFKGDEGGFFEVE</sequence>
<proteinExistence type="predicted"/>
<dbReference type="RefSeq" id="WP_149613724.1">
    <property type="nucleotide sequence ID" value="NZ_SEUK01000043.1"/>
</dbReference>
<dbReference type="Proteomes" id="UP000324162">
    <property type="component" value="Unassembled WGS sequence"/>
</dbReference>
<reference evidence="2 3" key="1">
    <citation type="submission" date="2019-01" db="EMBL/GenBank/DDBJ databases">
        <title>Genome sequences of marine Pseudoalteromonas species.</title>
        <authorList>
            <person name="Boraston A.B."/>
            <person name="Hehemann J.-H."/>
            <person name="Vickers C.J."/>
            <person name="Salama-Alber O."/>
            <person name="Abe K."/>
            <person name="Hettle A.J."/>
        </authorList>
    </citation>
    <scope>NUCLEOTIDE SEQUENCE [LARGE SCALE GENOMIC DNA]</scope>
    <source>
        <strain evidence="2 3">PS42</strain>
    </source>
</reference>
<protein>
    <submittedName>
        <fullName evidence="2">Uncharacterized protein</fullName>
    </submittedName>
</protein>
<feature type="region of interest" description="Disordered" evidence="1">
    <location>
        <begin position="87"/>
        <end position="108"/>
    </location>
</feature>
<dbReference type="EMBL" id="SEUK01000043">
    <property type="protein sequence ID" value="KAA1162764.1"/>
    <property type="molecule type" value="Genomic_DNA"/>
</dbReference>
<organism evidence="2 3">
    <name type="scientific">Pseudoalteromonas fuliginea</name>
    <dbReference type="NCBI Taxonomy" id="1872678"/>
    <lineage>
        <taxon>Bacteria</taxon>
        <taxon>Pseudomonadati</taxon>
        <taxon>Pseudomonadota</taxon>
        <taxon>Gammaproteobacteria</taxon>
        <taxon>Alteromonadales</taxon>
        <taxon>Pseudoalteromonadaceae</taxon>
        <taxon>Pseudoalteromonas</taxon>
    </lineage>
</organism>
<dbReference type="AlphaFoldDB" id="A0AB73BJI8"/>
<name>A0AB73BJI8_9GAMM</name>
<accession>A0AB73BJI8</accession>
<evidence type="ECO:0000313" key="3">
    <source>
        <dbReference type="Proteomes" id="UP000324162"/>
    </source>
</evidence>